<evidence type="ECO:0000313" key="3">
    <source>
        <dbReference type="Proteomes" id="UP000012062"/>
    </source>
</evidence>
<dbReference type="EMBL" id="CAUM01000143">
    <property type="protein sequence ID" value="CCV08287.1"/>
    <property type="molecule type" value="Genomic_DNA"/>
</dbReference>
<keyword evidence="1" id="KW-0812">Transmembrane</keyword>
<dbReference type="Pfam" id="PF04070">
    <property type="entry name" value="DUF378"/>
    <property type="match status" value="1"/>
</dbReference>
<dbReference type="InterPro" id="IPR007211">
    <property type="entry name" value="DUF378"/>
</dbReference>
<evidence type="ECO:0000313" key="2">
    <source>
        <dbReference type="EMBL" id="CCV08287.1"/>
    </source>
</evidence>
<evidence type="ECO:0000256" key="1">
    <source>
        <dbReference type="SAM" id="Phobius"/>
    </source>
</evidence>
<dbReference type="eggNOG" id="COG2155">
    <property type="taxonomic scope" value="Bacteria"/>
</dbReference>
<organism evidence="2 3">
    <name type="scientific">Mesorhizobium metallidurans STM 2683</name>
    <dbReference type="NCBI Taxonomy" id="1297569"/>
    <lineage>
        <taxon>Bacteria</taxon>
        <taxon>Pseudomonadati</taxon>
        <taxon>Pseudomonadota</taxon>
        <taxon>Alphaproteobacteria</taxon>
        <taxon>Hyphomicrobiales</taxon>
        <taxon>Phyllobacteriaceae</taxon>
        <taxon>Mesorhizobium</taxon>
    </lineage>
</organism>
<accession>M5EVP0</accession>
<proteinExistence type="predicted"/>
<protein>
    <recommendedName>
        <fullName evidence="4">DUF378 domain-containing protein</fullName>
    </recommendedName>
</protein>
<keyword evidence="1" id="KW-0472">Membrane</keyword>
<reference evidence="2 3" key="1">
    <citation type="submission" date="2013-02" db="EMBL/GenBank/DDBJ databases">
        <authorList>
            <person name="Genoscope - CEA"/>
        </authorList>
    </citation>
    <scope>NUCLEOTIDE SEQUENCE [LARGE SCALE GENOMIC DNA]</scope>
    <source>
        <strain evidence="2 3">STM 2683</strain>
    </source>
</reference>
<feature type="transmembrane region" description="Helical" evidence="1">
    <location>
        <begin position="33"/>
        <end position="55"/>
    </location>
</feature>
<dbReference type="RefSeq" id="WP_008877163.1">
    <property type="nucleotide sequence ID" value="NZ_CAUM01000143.1"/>
</dbReference>
<sequence>MRAMNIITLILIILGGLNWLSVGLSGYDIVAGVFGGASVAAARIAYVIVGLSALWQLMPMVSSFTDGEIAAERHIRHQ</sequence>
<dbReference type="OrthoDB" id="9812136at2"/>
<evidence type="ECO:0008006" key="4">
    <source>
        <dbReference type="Google" id="ProtNLM"/>
    </source>
</evidence>
<dbReference type="STRING" id="1297569.MESS2_730183"/>
<dbReference type="AlphaFoldDB" id="M5EVP0"/>
<comment type="caution">
    <text evidence="2">The sequence shown here is derived from an EMBL/GenBank/DDBJ whole genome shotgun (WGS) entry which is preliminary data.</text>
</comment>
<dbReference type="Proteomes" id="UP000012062">
    <property type="component" value="Unassembled WGS sequence"/>
</dbReference>
<gene>
    <name evidence="2" type="ORF">MESS2_730183</name>
</gene>
<keyword evidence="1" id="KW-1133">Transmembrane helix</keyword>
<keyword evidence="3" id="KW-1185">Reference proteome</keyword>
<name>M5EVP0_9HYPH</name>
<dbReference type="PANTHER" id="PTHR37304:SF1">
    <property type="entry name" value="MEMBRANE PROTEIN"/>
    <property type="match status" value="1"/>
</dbReference>
<dbReference type="PANTHER" id="PTHR37304">
    <property type="entry name" value="MEMBRANE PROTEIN-RELATED"/>
    <property type="match status" value="1"/>
</dbReference>